<reference evidence="1" key="1">
    <citation type="submission" date="2023-04" db="EMBL/GenBank/DDBJ databases">
        <title>A chromosome-level genome assembly of the parasitoid wasp Eretmocerus hayati.</title>
        <authorList>
            <person name="Zhong Y."/>
            <person name="Liu S."/>
            <person name="Liu Y."/>
        </authorList>
    </citation>
    <scope>NUCLEOTIDE SEQUENCE</scope>
    <source>
        <strain evidence="1">ZJU_SS_LIU_2023</strain>
    </source>
</reference>
<evidence type="ECO:0000313" key="2">
    <source>
        <dbReference type="Proteomes" id="UP001239111"/>
    </source>
</evidence>
<sequence>MAFIDTPTGPARYREWTVARPECDTSGVCRHSLRTLTSPNQDLCRTELILARQRSALSQDMRRITTGLTQGRTENRVAFANAASWHAPHRTRTGAKPDRDSRCVRRYPGLAPHRKRDDSGLD</sequence>
<dbReference type="EMBL" id="CM056742">
    <property type="protein sequence ID" value="KAJ8676571.1"/>
    <property type="molecule type" value="Genomic_DNA"/>
</dbReference>
<name>A0ACC2P166_9HYME</name>
<comment type="caution">
    <text evidence="1">The sequence shown here is derived from an EMBL/GenBank/DDBJ whole genome shotgun (WGS) entry which is preliminary data.</text>
</comment>
<gene>
    <name evidence="1" type="ORF">QAD02_012358</name>
</gene>
<evidence type="ECO:0000313" key="1">
    <source>
        <dbReference type="EMBL" id="KAJ8676571.1"/>
    </source>
</evidence>
<protein>
    <submittedName>
        <fullName evidence="1">Uncharacterized protein</fullName>
    </submittedName>
</protein>
<dbReference type="Proteomes" id="UP001239111">
    <property type="component" value="Chromosome 2"/>
</dbReference>
<organism evidence="1 2">
    <name type="scientific">Eretmocerus hayati</name>
    <dbReference type="NCBI Taxonomy" id="131215"/>
    <lineage>
        <taxon>Eukaryota</taxon>
        <taxon>Metazoa</taxon>
        <taxon>Ecdysozoa</taxon>
        <taxon>Arthropoda</taxon>
        <taxon>Hexapoda</taxon>
        <taxon>Insecta</taxon>
        <taxon>Pterygota</taxon>
        <taxon>Neoptera</taxon>
        <taxon>Endopterygota</taxon>
        <taxon>Hymenoptera</taxon>
        <taxon>Apocrita</taxon>
        <taxon>Proctotrupomorpha</taxon>
        <taxon>Chalcidoidea</taxon>
        <taxon>Aphelinidae</taxon>
        <taxon>Aphelininae</taxon>
        <taxon>Eretmocerus</taxon>
    </lineage>
</organism>
<proteinExistence type="predicted"/>
<accession>A0ACC2P166</accession>
<keyword evidence="2" id="KW-1185">Reference proteome</keyword>